<dbReference type="Proteomes" id="UP000188605">
    <property type="component" value="Unassembled WGS sequence"/>
</dbReference>
<keyword evidence="1" id="KW-0238">DNA-binding</keyword>
<sequence length="236" mass="27014">MNNLHEAKILIIDDEVKLNEMTRMILELDGFNNIKTALTGQEALVCIKTFNSNIILLDGMLPDIDGFNLFPKINTMTSVPIIFVSARDEDKNRLKGLGLGADDYITKPFLPEELVLRIKSVLRRTYHQLHDKVNTIQLGDCTIDMDKNIITYNNVQDKLTAKEFAIFKKLLDNRGNIVTIDNLCDAVWKDGNYGYENTLMVHIRKLREKIEDNPSKPRYLVTVRGLGYRLAKETTL</sequence>
<evidence type="ECO:0000313" key="1">
    <source>
        <dbReference type="EMBL" id="ONI40610.1"/>
    </source>
</evidence>
<reference evidence="1" key="1">
    <citation type="submission" date="2016-08" db="EMBL/GenBank/DDBJ databases">
        <authorList>
            <person name="Ngugi D.K."/>
            <person name="Miyake S."/>
            <person name="Stingl U."/>
        </authorList>
    </citation>
    <scope>NUCLEOTIDE SEQUENCE</scope>
    <source>
        <strain evidence="1">SCG-B11WGA-EpuloA1</strain>
    </source>
</reference>
<dbReference type="EMBL" id="LJDB01000047">
    <property type="protein sequence ID" value="ONI40610.1"/>
    <property type="molecule type" value="Genomic_DNA"/>
</dbReference>
<comment type="caution">
    <text evidence="1">The sequence shown here is derived from an EMBL/GenBank/DDBJ whole genome shotgun (WGS) entry which is preliminary data.</text>
</comment>
<accession>A0ACC8XCZ7</accession>
<evidence type="ECO:0000313" key="2">
    <source>
        <dbReference type="Proteomes" id="UP000188605"/>
    </source>
</evidence>
<organism evidence="1 2">
    <name type="scientific">Candidatus Epulonipiscium fishelsonii</name>
    <dbReference type="NCBI Taxonomy" id="77094"/>
    <lineage>
        <taxon>Bacteria</taxon>
        <taxon>Bacillati</taxon>
        <taxon>Bacillota</taxon>
        <taxon>Clostridia</taxon>
        <taxon>Lachnospirales</taxon>
        <taxon>Lachnospiraceae</taxon>
        <taxon>Candidatus Epulonipiscium</taxon>
    </lineage>
</organism>
<protein>
    <submittedName>
        <fullName evidence="1">DNA-binding response regulator</fullName>
    </submittedName>
</protein>
<proteinExistence type="predicted"/>
<keyword evidence="2" id="KW-1185">Reference proteome</keyword>
<gene>
    <name evidence="1" type="ORF">AN396_05370</name>
</gene>
<name>A0ACC8XCZ7_9FIRM</name>